<evidence type="ECO:0000313" key="4">
    <source>
        <dbReference type="Proteomes" id="UP001075354"/>
    </source>
</evidence>
<comment type="caution">
    <text evidence="3">The sequence shown here is derived from an EMBL/GenBank/DDBJ whole genome shotgun (WGS) entry which is preliminary data.</text>
</comment>
<accession>A0AAV7XL71</accession>
<dbReference type="PROSITE" id="PS50157">
    <property type="entry name" value="ZINC_FINGER_C2H2_2"/>
    <property type="match status" value="1"/>
</dbReference>
<dbReference type="GO" id="GO:0008270">
    <property type="term" value="F:zinc ion binding"/>
    <property type="evidence" value="ECO:0007669"/>
    <property type="project" value="UniProtKB-KW"/>
</dbReference>
<organism evidence="3 4">
    <name type="scientific">Megalurothrips usitatus</name>
    <name type="common">bean blossom thrips</name>
    <dbReference type="NCBI Taxonomy" id="439358"/>
    <lineage>
        <taxon>Eukaryota</taxon>
        <taxon>Metazoa</taxon>
        <taxon>Ecdysozoa</taxon>
        <taxon>Arthropoda</taxon>
        <taxon>Hexapoda</taxon>
        <taxon>Insecta</taxon>
        <taxon>Pterygota</taxon>
        <taxon>Neoptera</taxon>
        <taxon>Paraneoptera</taxon>
        <taxon>Thysanoptera</taxon>
        <taxon>Terebrantia</taxon>
        <taxon>Thripoidea</taxon>
        <taxon>Thripidae</taxon>
        <taxon>Megalurothrips</taxon>
    </lineage>
</organism>
<proteinExistence type="predicted"/>
<dbReference type="EMBL" id="JAPTSV010000006">
    <property type="protein sequence ID" value="KAJ1526542.1"/>
    <property type="molecule type" value="Genomic_DNA"/>
</dbReference>
<feature type="domain" description="C2H2-type" evidence="2">
    <location>
        <begin position="5"/>
        <end position="33"/>
    </location>
</feature>
<keyword evidence="1" id="KW-0479">Metal-binding</keyword>
<dbReference type="PANTHER" id="PTHR31912">
    <property type="entry name" value="IP13529P"/>
    <property type="match status" value="1"/>
</dbReference>
<dbReference type="InterPro" id="IPR013087">
    <property type="entry name" value="Znf_C2H2_type"/>
</dbReference>
<keyword evidence="4" id="KW-1185">Reference proteome</keyword>
<evidence type="ECO:0000259" key="2">
    <source>
        <dbReference type="PROSITE" id="PS50157"/>
    </source>
</evidence>
<dbReference type="AlphaFoldDB" id="A0AAV7XL71"/>
<dbReference type="Proteomes" id="UP001075354">
    <property type="component" value="Chromosome 6"/>
</dbReference>
<gene>
    <name evidence="3" type="ORF">ONE63_008129</name>
</gene>
<reference evidence="3" key="1">
    <citation type="submission" date="2022-12" db="EMBL/GenBank/DDBJ databases">
        <title>Chromosome-level genome assembly of the bean flower thrips Megalurothrips usitatus.</title>
        <authorList>
            <person name="Ma L."/>
            <person name="Liu Q."/>
            <person name="Li H."/>
            <person name="Cai W."/>
        </authorList>
    </citation>
    <scope>NUCLEOTIDE SEQUENCE</scope>
    <source>
        <strain evidence="3">Cailab_2022a</strain>
    </source>
</reference>
<evidence type="ECO:0000313" key="3">
    <source>
        <dbReference type="EMBL" id="KAJ1526542.1"/>
    </source>
</evidence>
<dbReference type="PROSITE" id="PS00028">
    <property type="entry name" value="ZINC_FINGER_C2H2_1"/>
    <property type="match status" value="1"/>
</dbReference>
<sequence>MAAHWKCLFCDHSLKSSKSLISHIKCLHSLESAYNCLFPNCCREYSELRSFEKHLQKQEKDMPGLLPPKVRKLDVPSTASIPSPSTSENVCSDSVLNLDGESFDKLNVTSHQPIDKIAFFNAISSAVSRTTANLYSKDTLTRTQVQEIIDEMKDLVCGTFFDLLQMSVLNALRRSNSSDQSDIECLFDIMKGMFDDVSTERRRINHFKDLNVYIEPNQYSVGTALVQKNVKGQIVNKPVTLSGTFTSPSKILKMFLEIPGVLDQILSYMDGLERESDIMENVVQGTLWKNDIKPLYGDNLGLNTILGSVQGFSANYFCRICKSHKEATEIQTVERADKLRTIENYEHDLNRRDQISTGIKSKCIWNELSSFHITVNIYLDIMHDIIEGIGVYDMSFVIEYMVKIKKLLTFQELNELVQGFYYGLELGNKPPLISDDNIKKESVGFNATEMLCLIRFFPLMVGHKIDNDNKVWQFYLGLRELVHLLFAPTFSRSSIPYLIDLVAEHHSQYMALSKRNLRPKYHNAVHMGRVISKVGPLKPIWTMRTEAKYKEIRQAAHVTSSRIKIDYTLSVKASLKLCGRLLTNKGLMRKFDYSPHCEEVSVRHLNEYVNFVHHLPANHDTWNIVKWVNVNGTLYKPGMVVEVSVGETFPNFGVINTISVVAKQAKFLLKKLITRNFNSHLHSYRVSEDVSWDSWYFVNQEDLVTYSPANVRTFFDGSSYVMLRYAV</sequence>
<protein>
    <recommendedName>
        <fullName evidence="2">C2H2-type domain-containing protein</fullName>
    </recommendedName>
</protein>
<name>A0AAV7XL71_9NEOP</name>
<keyword evidence="1" id="KW-0863">Zinc-finger</keyword>
<keyword evidence="1" id="KW-0862">Zinc</keyword>
<dbReference type="PANTHER" id="PTHR31912:SF34">
    <property type="entry name" value="NOTOCHORD-RELATED PROTEIN"/>
    <property type="match status" value="1"/>
</dbReference>
<evidence type="ECO:0000256" key="1">
    <source>
        <dbReference type="PROSITE-ProRule" id="PRU00042"/>
    </source>
</evidence>